<reference evidence="2" key="1">
    <citation type="submission" date="2022-07" db="EMBL/GenBank/DDBJ databases">
        <title>Genome Sequence of Physisporinus lineatus.</title>
        <authorList>
            <person name="Buettner E."/>
        </authorList>
    </citation>
    <scope>NUCLEOTIDE SEQUENCE</scope>
    <source>
        <strain evidence="2">VT162</strain>
    </source>
</reference>
<dbReference type="EMBL" id="JANAWD010000391">
    <property type="protein sequence ID" value="KAJ3480170.1"/>
    <property type="molecule type" value="Genomic_DNA"/>
</dbReference>
<keyword evidence="3" id="KW-1185">Reference proteome</keyword>
<dbReference type="Proteomes" id="UP001212997">
    <property type="component" value="Unassembled WGS sequence"/>
</dbReference>
<evidence type="ECO:0000313" key="2">
    <source>
        <dbReference type="EMBL" id="KAJ3480170.1"/>
    </source>
</evidence>
<protein>
    <submittedName>
        <fullName evidence="2">Uncharacterized protein</fullName>
    </submittedName>
</protein>
<proteinExistence type="predicted"/>
<sequence>MILKAQEGTLEKEHNRTEESGRVQAIITKIKMGDPTPLQSTKVRIKQRVEMAIKEVVKETEISNSLRISRHSSLISQ</sequence>
<evidence type="ECO:0000313" key="3">
    <source>
        <dbReference type="Proteomes" id="UP001212997"/>
    </source>
</evidence>
<feature type="compositionally biased region" description="Basic and acidic residues" evidence="1">
    <location>
        <begin position="9"/>
        <end position="20"/>
    </location>
</feature>
<evidence type="ECO:0000256" key="1">
    <source>
        <dbReference type="SAM" id="MobiDB-lite"/>
    </source>
</evidence>
<comment type="caution">
    <text evidence="2">The sequence shown here is derived from an EMBL/GenBank/DDBJ whole genome shotgun (WGS) entry which is preliminary data.</text>
</comment>
<name>A0AAD5V2B9_9APHY</name>
<dbReference type="AlphaFoldDB" id="A0AAD5V2B9"/>
<accession>A0AAD5V2B9</accession>
<organism evidence="2 3">
    <name type="scientific">Meripilus lineatus</name>
    <dbReference type="NCBI Taxonomy" id="2056292"/>
    <lineage>
        <taxon>Eukaryota</taxon>
        <taxon>Fungi</taxon>
        <taxon>Dikarya</taxon>
        <taxon>Basidiomycota</taxon>
        <taxon>Agaricomycotina</taxon>
        <taxon>Agaricomycetes</taxon>
        <taxon>Polyporales</taxon>
        <taxon>Meripilaceae</taxon>
        <taxon>Meripilus</taxon>
    </lineage>
</organism>
<gene>
    <name evidence="2" type="ORF">NLI96_g8536</name>
</gene>
<feature type="region of interest" description="Disordered" evidence="1">
    <location>
        <begin position="1"/>
        <end position="20"/>
    </location>
</feature>